<keyword evidence="4" id="KW-0862">Zinc</keyword>
<dbReference type="Proteomes" id="UP000472260">
    <property type="component" value="Unassembled WGS sequence"/>
</dbReference>
<dbReference type="PROSITE" id="PS50950">
    <property type="entry name" value="ZF_THAP"/>
    <property type="match status" value="1"/>
</dbReference>
<evidence type="ECO:0000256" key="7">
    <source>
        <dbReference type="SAM" id="Coils"/>
    </source>
</evidence>
<keyword evidence="5 6" id="KW-0238">DNA-binding</keyword>
<dbReference type="GO" id="GO:0008270">
    <property type="term" value="F:zinc ion binding"/>
    <property type="evidence" value="ECO:0007669"/>
    <property type="project" value="UniProtKB-KW"/>
</dbReference>
<keyword evidence="3 6" id="KW-0863">Zinc-finger</keyword>
<organism evidence="10 11">
    <name type="scientific">Sinocyclocheilus anshuiensis</name>
    <dbReference type="NCBI Taxonomy" id="1608454"/>
    <lineage>
        <taxon>Eukaryota</taxon>
        <taxon>Metazoa</taxon>
        <taxon>Chordata</taxon>
        <taxon>Craniata</taxon>
        <taxon>Vertebrata</taxon>
        <taxon>Euteleostomi</taxon>
        <taxon>Actinopterygii</taxon>
        <taxon>Neopterygii</taxon>
        <taxon>Teleostei</taxon>
        <taxon>Ostariophysi</taxon>
        <taxon>Cypriniformes</taxon>
        <taxon>Cyprinidae</taxon>
        <taxon>Cyprininae</taxon>
        <taxon>Sinocyclocheilus</taxon>
    </lineage>
</organism>
<protein>
    <submittedName>
        <fullName evidence="10">Uncharacterized LOC107685408</fullName>
    </submittedName>
</protein>
<evidence type="ECO:0000256" key="2">
    <source>
        <dbReference type="ARBA" id="ARBA00022723"/>
    </source>
</evidence>
<dbReference type="GO" id="GO:0003677">
    <property type="term" value="F:DNA binding"/>
    <property type="evidence" value="ECO:0007669"/>
    <property type="project" value="UniProtKB-UniRule"/>
</dbReference>
<evidence type="ECO:0000256" key="8">
    <source>
        <dbReference type="SAM" id="MobiDB-lite"/>
    </source>
</evidence>
<dbReference type="Ensembl" id="ENSSANT00000096236.1">
    <property type="protein sequence ID" value="ENSSANP00000090609.1"/>
    <property type="gene ID" value="ENSSANG00000044787.1"/>
</dbReference>
<reference evidence="10" key="2">
    <citation type="submission" date="2025-09" db="UniProtKB">
        <authorList>
            <consortium name="Ensembl"/>
        </authorList>
    </citation>
    <scope>IDENTIFICATION</scope>
</reference>
<feature type="coiled-coil region" evidence="7">
    <location>
        <begin position="142"/>
        <end position="176"/>
    </location>
</feature>
<evidence type="ECO:0000313" key="10">
    <source>
        <dbReference type="Ensembl" id="ENSSANP00000090609.1"/>
    </source>
</evidence>
<evidence type="ECO:0000256" key="6">
    <source>
        <dbReference type="PROSITE-ProRule" id="PRU00309"/>
    </source>
</evidence>
<evidence type="ECO:0000256" key="5">
    <source>
        <dbReference type="ARBA" id="ARBA00023125"/>
    </source>
</evidence>
<keyword evidence="7" id="KW-0175">Coiled coil</keyword>
<sequence>MSRPKLGSACCAVGCNLTSGTNALSKIKMFRFPKDQTRRQAWITAVRREAWLPGAILSTLTVPVTCFILGAPSVDPCHPDYVPSIFAHKNTTDGSQKLERYQRSQRRSSVVEPMDSPSLEVTQADPEEGCTAVGTDLSMADIDQLQNENIELKRKMASLEKKLESQEKQLQDHMFVSLSDFILNDDKHTHFYTGLPSISVFFTLLTYLTSIWNASSTILTLPEQFLVVLMKLSLGLTHQDLAFRFKVSCGTVSNIFHEWLDVMAKELQCLVRWPSRKEIRRNLPTLFKTTGFQKVRCIIDCTEVFTERPTSLQARAITYSRYKSHNTVKFLGISPTGAITFLSKVWGGRASDKVITKNSGLIDLLEQGDHVMADRGFNFPEYFANKCVRLHVPASTKGRKQLTGLEVTHSRKMSRVRIHVERAIGKLKSFRILRNTLPVSMVKRRNDNSLCTIDKILIVCAALSNLGKPLVPK</sequence>
<comment type="cofactor">
    <cofactor evidence="1">
        <name>a divalent metal cation</name>
        <dbReference type="ChEBI" id="CHEBI:60240"/>
    </cofactor>
</comment>
<evidence type="ECO:0000313" key="11">
    <source>
        <dbReference type="Proteomes" id="UP000472260"/>
    </source>
</evidence>
<name>A0A671S4G0_9TELE</name>
<evidence type="ECO:0000259" key="9">
    <source>
        <dbReference type="PROSITE" id="PS50950"/>
    </source>
</evidence>
<dbReference type="InterPro" id="IPR027806">
    <property type="entry name" value="HARBI1_dom"/>
</dbReference>
<dbReference type="SUPFAM" id="SSF57716">
    <property type="entry name" value="Glucocorticoid receptor-like (DNA-binding domain)"/>
    <property type="match status" value="1"/>
</dbReference>
<dbReference type="PANTHER" id="PTHR23080:SF141">
    <property type="entry name" value="TRANSPOSASE HELIX-TURN-HELIX DOMAIN-CONTAINING PROTEIN"/>
    <property type="match status" value="1"/>
</dbReference>
<keyword evidence="11" id="KW-1185">Reference proteome</keyword>
<keyword evidence="2" id="KW-0479">Metal-binding</keyword>
<dbReference type="Pfam" id="PF05485">
    <property type="entry name" value="THAP"/>
    <property type="match status" value="1"/>
</dbReference>
<dbReference type="InterPro" id="IPR006612">
    <property type="entry name" value="THAP_Znf"/>
</dbReference>
<dbReference type="Pfam" id="PF13359">
    <property type="entry name" value="DDE_Tnp_4"/>
    <property type="match status" value="1"/>
</dbReference>
<evidence type="ECO:0000256" key="4">
    <source>
        <dbReference type="ARBA" id="ARBA00022833"/>
    </source>
</evidence>
<dbReference type="AlphaFoldDB" id="A0A671S4G0"/>
<evidence type="ECO:0000256" key="3">
    <source>
        <dbReference type="ARBA" id="ARBA00022771"/>
    </source>
</evidence>
<evidence type="ECO:0000256" key="1">
    <source>
        <dbReference type="ARBA" id="ARBA00001968"/>
    </source>
</evidence>
<proteinExistence type="predicted"/>
<feature type="region of interest" description="Disordered" evidence="8">
    <location>
        <begin position="93"/>
        <end position="125"/>
    </location>
</feature>
<dbReference type="PANTHER" id="PTHR23080">
    <property type="entry name" value="THAP DOMAIN PROTEIN"/>
    <property type="match status" value="1"/>
</dbReference>
<accession>A0A671S4G0</accession>
<feature type="domain" description="THAP-type" evidence="9">
    <location>
        <begin position="6"/>
        <end position="86"/>
    </location>
</feature>
<dbReference type="InterPro" id="IPR027805">
    <property type="entry name" value="Transposase_HTH_dom"/>
</dbReference>
<reference evidence="10" key="1">
    <citation type="submission" date="2025-08" db="UniProtKB">
        <authorList>
            <consortium name="Ensembl"/>
        </authorList>
    </citation>
    <scope>IDENTIFICATION</scope>
</reference>
<dbReference type="Pfam" id="PF13613">
    <property type="entry name" value="HTH_Tnp_4"/>
    <property type="match status" value="1"/>
</dbReference>
<gene>
    <name evidence="10" type="primary">LOC107685408</name>
</gene>